<dbReference type="PROSITE" id="PS50950">
    <property type="entry name" value="ZF_THAP"/>
    <property type="match status" value="1"/>
</dbReference>
<evidence type="ECO:0000313" key="8">
    <source>
        <dbReference type="EMBL" id="KAJ8975801.1"/>
    </source>
</evidence>
<evidence type="ECO:0000256" key="5">
    <source>
        <dbReference type="PROSITE-ProRule" id="PRU00309"/>
    </source>
</evidence>
<keyword evidence="9" id="KW-1185">Reference proteome</keyword>
<keyword evidence="2 5" id="KW-0863">Zinc-finger</keyword>
<keyword evidence="1" id="KW-0479">Metal-binding</keyword>
<feature type="region of interest" description="Disordered" evidence="6">
    <location>
        <begin position="125"/>
        <end position="153"/>
    </location>
</feature>
<evidence type="ECO:0000256" key="4">
    <source>
        <dbReference type="ARBA" id="ARBA00023125"/>
    </source>
</evidence>
<feature type="non-terminal residue" evidence="8">
    <location>
        <position position="1"/>
    </location>
</feature>
<name>A0ABQ9JC90_9CUCU</name>
<keyword evidence="4 5" id="KW-0238">DNA-binding</keyword>
<protein>
    <recommendedName>
        <fullName evidence="7">THAP-type domain-containing protein</fullName>
    </recommendedName>
</protein>
<evidence type="ECO:0000256" key="1">
    <source>
        <dbReference type="ARBA" id="ARBA00022723"/>
    </source>
</evidence>
<keyword evidence="3" id="KW-0862">Zinc</keyword>
<proteinExistence type="predicted"/>
<evidence type="ECO:0000313" key="9">
    <source>
        <dbReference type="Proteomes" id="UP001162164"/>
    </source>
</evidence>
<dbReference type="EMBL" id="JAPWTJ010000765">
    <property type="protein sequence ID" value="KAJ8975801.1"/>
    <property type="molecule type" value="Genomic_DNA"/>
</dbReference>
<evidence type="ECO:0000259" key="7">
    <source>
        <dbReference type="PROSITE" id="PS50950"/>
    </source>
</evidence>
<evidence type="ECO:0000256" key="3">
    <source>
        <dbReference type="ARBA" id="ARBA00022833"/>
    </source>
</evidence>
<evidence type="ECO:0000256" key="2">
    <source>
        <dbReference type="ARBA" id="ARBA00022771"/>
    </source>
</evidence>
<dbReference type="InterPro" id="IPR006612">
    <property type="entry name" value="THAP_Znf"/>
</dbReference>
<gene>
    <name evidence="8" type="ORF">NQ317_005183</name>
</gene>
<accession>A0ABQ9JC90</accession>
<comment type="caution">
    <text evidence="8">The sequence shown here is derived from an EMBL/GenBank/DDBJ whole genome shotgun (WGS) entry which is preliminary data.</text>
</comment>
<sequence length="198" mass="22413">WKARKGKYKYCLAPGCKSTSVSTPDKLFISLPRDTNSRKLWQKAMHRKAFVSDKGTPISTLCFSLFQLETDIENYMQIKLMHNVKIRMKPGVVPHIFDCQEKVAIRGKKDCPQFLKRCRQISTTKNSDPSSTAAEAVPIENQTTPIHNSEESKPAKEQCFKQIQVNLKLCRVSRGTQNECRMASKGIQCNIGMLSGET</sequence>
<organism evidence="8 9">
    <name type="scientific">Molorchus minor</name>
    <dbReference type="NCBI Taxonomy" id="1323400"/>
    <lineage>
        <taxon>Eukaryota</taxon>
        <taxon>Metazoa</taxon>
        <taxon>Ecdysozoa</taxon>
        <taxon>Arthropoda</taxon>
        <taxon>Hexapoda</taxon>
        <taxon>Insecta</taxon>
        <taxon>Pterygota</taxon>
        <taxon>Neoptera</taxon>
        <taxon>Endopterygota</taxon>
        <taxon>Coleoptera</taxon>
        <taxon>Polyphaga</taxon>
        <taxon>Cucujiformia</taxon>
        <taxon>Chrysomeloidea</taxon>
        <taxon>Cerambycidae</taxon>
        <taxon>Lamiinae</taxon>
        <taxon>Monochamini</taxon>
        <taxon>Molorchus</taxon>
    </lineage>
</organism>
<dbReference type="Pfam" id="PF05485">
    <property type="entry name" value="THAP"/>
    <property type="match status" value="1"/>
</dbReference>
<reference evidence="8" key="1">
    <citation type="journal article" date="2023" name="Insect Mol. Biol.">
        <title>Genome sequencing provides insights into the evolution of gene families encoding plant cell wall-degrading enzymes in longhorned beetles.</title>
        <authorList>
            <person name="Shin N.R."/>
            <person name="Okamura Y."/>
            <person name="Kirsch R."/>
            <person name="Pauchet Y."/>
        </authorList>
    </citation>
    <scope>NUCLEOTIDE SEQUENCE</scope>
    <source>
        <strain evidence="8">MMC_N1</strain>
    </source>
</reference>
<dbReference type="SUPFAM" id="SSF57716">
    <property type="entry name" value="Glucocorticoid receptor-like (DNA-binding domain)"/>
    <property type="match status" value="1"/>
</dbReference>
<evidence type="ECO:0000256" key="6">
    <source>
        <dbReference type="SAM" id="MobiDB-lite"/>
    </source>
</evidence>
<feature type="domain" description="THAP-type" evidence="7">
    <location>
        <begin position="7"/>
        <end position="97"/>
    </location>
</feature>
<dbReference type="Proteomes" id="UP001162164">
    <property type="component" value="Unassembled WGS sequence"/>
</dbReference>